<evidence type="ECO:0000313" key="3">
    <source>
        <dbReference type="Proteomes" id="UP000600449"/>
    </source>
</evidence>
<reference evidence="2 3" key="1">
    <citation type="journal article" date="2014" name="Int. J. Syst. Evol. Microbiol.">
        <title>Complete genome sequence of Corynebacterium casei LMG S-19264T (=DSM 44701T), isolated from a smear-ripened cheese.</title>
        <authorList>
            <consortium name="US DOE Joint Genome Institute (JGI-PGF)"/>
            <person name="Walter F."/>
            <person name="Albersmeier A."/>
            <person name="Kalinowski J."/>
            <person name="Ruckert C."/>
        </authorList>
    </citation>
    <scope>NUCLEOTIDE SEQUENCE [LARGE SCALE GENOMIC DNA]</scope>
    <source>
        <strain evidence="2 3">CGMCC 1.9161</strain>
    </source>
</reference>
<dbReference type="GO" id="GO:0009228">
    <property type="term" value="P:thiamine biosynthetic process"/>
    <property type="evidence" value="ECO:0007669"/>
    <property type="project" value="UniProtKB-KW"/>
</dbReference>
<protein>
    <recommendedName>
        <fullName evidence="1">Thiamine phosphate synthase/TenI domain-containing protein</fullName>
    </recommendedName>
</protein>
<organism evidence="2 3">
    <name type="scientific">Salinarimonas ramus</name>
    <dbReference type="NCBI Taxonomy" id="690164"/>
    <lineage>
        <taxon>Bacteria</taxon>
        <taxon>Pseudomonadati</taxon>
        <taxon>Pseudomonadota</taxon>
        <taxon>Alphaproteobacteria</taxon>
        <taxon>Hyphomicrobiales</taxon>
        <taxon>Salinarimonadaceae</taxon>
        <taxon>Salinarimonas</taxon>
    </lineage>
</organism>
<dbReference type="InterPro" id="IPR013785">
    <property type="entry name" value="Aldolase_TIM"/>
</dbReference>
<evidence type="ECO:0000313" key="2">
    <source>
        <dbReference type="EMBL" id="GGK38768.1"/>
    </source>
</evidence>
<dbReference type="AlphaFoldDB" id="A0A917V5A7"/>
<keyword evidence="3" id="KW-1185">Reference proteome</keyword>
<comment type="caution">
    <text evidence="2">The sequence shown here is derived from an EMBL/GenBank/DDBJ whole genome shotgun (WGS) entry which is preliminary data.</text>
</comment>
<accession>A0A917V5A7</accession>
<gene>
    <name evidence="2" type="ORF">GCM10011322_27310</name>
</gene>
<dbReference type="InterPro" id="IPR022998">
    <property type="entry name" value="ThiamineP_synth_TenI"/>
</dbReference>
<dbReference type="InterPro" id="IPR036206">
    <property type="entry name" value="ThiamineP_synth_sf"/>
</dbReference>
<dbReference type="Proteomes" id="UP000600449">
    <property type="component" value="Unassembled WGS sequence"/>
</dbReference>
<dbReference type="Pfam" id="PF02581">
    <property type="entry name" value="TMP-TENI"/>
    <property type="match status" value="1"/>
</dbReference>
<dbReference type="EMBL" id="BMMF01000007">
    <property type="protein sequence ID" value="GGK38768.1"/>
    <property type="molecule type" value="Genomic_DNA"/>
</dbReference>
<dbReference type="CDD" id="cd00564">
    <property type="entry name" value="TMP_TenI"/>
    <property type="match status" value="1"/>
</dbReference>
<dbReference type="SUPFAM" id="SSF51391">
    <property type="entry name" value="Thiamin phosphate synthase"/>
    <property type="match status" value="1"/>
</dbReference>
<name>A0A917V5A7_9HYPH</name>
<proteinExistence type="predicted"/>
<dbReference type="RefSeq" id="WP_244645407.1">
    <property type="nucleotide sequence ID" value="NZ_BMMF01000007.1"/>
</dbReference>
<evidence type="ECO:0000259" key="1">
    <source>
        <dbReference type="Pfam" id="PF02581"/>
    </source>
</evidence>
<feature type="domain" description="Thiamine phosphate synthase/TenI" evidence="1">
    <location>
        <begin position="8"/>
        <end position="195"/>
    </location>
</feature>
<dbReference type="Gene3D" id="3.20.20.70">
    <property type="entry name" value="Aldolase class I"/>
    <property type="match status" value="1"/>
</dbReference>
<sequence>MTPTLITLVTPLVADPAAFAPRLREATEGGVVAAVLLRLPAADERMLINHVKALSPVAQEAGCAVVLAVEGRGASGQDGADELDLARIATRGGADGVHARDLAEARRLRERLESERVVGVGALKTRHDAMTAGEIGVDYILFGEPRADGSLPALETTIERASWWAEIFETPCIAFASSLDDVEALARTGAEFIGLGEAAFEAPDGPAAALARVRAALDAADAERARLAEETRS</sequence>